<dbReference type="GeneID" id="17301923"/>
<evidence type="ECO:0000256" key="2">
    <source>
        <dbReference type="SAM" id="MobiDB-lite"/>
    </source>
</evidence>
<reference evidence="5" key="3">
    <citation type="submission" date="2015-06" db="UniProtKB">
        <authorList>
            <consortium name="EnsemblProtists"/>
        </authorList>
    </citation>
    <scope>IDENTIFICATION</scope>
</reference>
<feature type="region of interest" description="Disordered" evidence="2">
    <location>
        <begin position="393"/>
        <end position="434"/>
    </location>
</feature>
<feature type="signal peptide" evidence="3">
    <location>
        <begin position="1"/>
        <end position="28"/>
    </location>
</feature>
<reference evidence="6" key="2">
    <citation type="submission" date="2012-11" db="EMBL/GenBank/DDBJ databases">
        <authorList>
            <person name="Kuo A."/>
            <person name="Curtis B.A."/>
            <person name="Tanifuji G."/>
            <person name="Burki F."/>
            <person name="Gruber A."/>
            <person name="Irimia M."/>
            <person name="Maruyama S."/>
            <person name="Arias M.C."/>
            <person name="Ball S.G."/>
            <person name="Gile G.H."/>
            <person name="Hirakawa Y."/>
            <person name="Hopkins J.F."/>
            <person name="Rensing S.A."/>
            <person name="Schmutz J."/>
            <person name="Symeonidi A."/>
            <person name="Elias M."/>
            <person name="Eveleigh R.J."/>
            <person name="Herman E.K."/>
            <person name="Klute M.J."/>
            <person name="Nakayama T."/>
            <person name="Obornik M."/>
            <person name="Reyes-Prieto A."/>
            <person name="Armbrust E.V."/>
            <person name="Aves S.J."/>
            <person name="Beiko R.G."/>
            <person name="Coutinho P."/>
            <person name="Dacks J.B."/>
            <person name="Durnford D.G."/>
            <person name="Fast N.M."/>
            <person name="Green B.R."/>
            <person name="Grisdale C."/>
            <person name="Hempe F."/>
            <person name="Henrissat B."/>
            <person name="Hoppner M.P."/>
            <person name="Ishida K.-I."/>
            <person name="Kim E."/>
            <person name="Koreny L."/>
            <person name="Kroth P.G."/>
            <person name="Liu Y."/>
            <person name="Malik S.-B."/>
            <person name="Maier U.G."/>
            <person name="McRose D."/>
            <person name="Mock T."/>
            <person name="Neilson J.A."/>
            <person name="Onodera N.T."/>
            <person name="Poole A.M."/>
            <person name="Pritham E.J."/>
            <person name="Richards T.A."/>
            <person name="Rocap G."/>
            <person name="Roy S.W."/>
            <person name="Sarai C."/>
            <person name="Schaack S."/>
            <person name="Shirato S."/>
            <person name="Slamovits C.H."/>
            <person name="Spencer D.F."/>
            <person name="Suzuki S."/>
            <person name="Worden A.Z."/>
            <person name="Zauner S."/>
            <person name="Barry K."/>
            <person name="Bell C."/>
            <person name="Bharti A.K."/>
            <person name="Crow J.A."/>
            <person name="Grimwood J."/>
            <person name="Kramer R."/>
            <person name="Lindquist E."/>
            <person name="Lucas S."/>
            <person name="Salamov A."/>
            <person name="McFadden G.I."/>
            <person name="Lane C.E."/>
            <person name="Keeling P.J."/>
            <person name="Gray M.W."/>
            <person name="Grigoriev I.V."/>
            <person name="Archibald J.M."/>
        </authorList>
    </citation>
    <scope>NUCLEOTIDE SEQUENCE</scope>
    <source>
        <strain evidence="6">CCMP2712</strain>
    </source>
</reference>
<evidence type="ECO:0000313" key="6">
    <source>
        <dbReference type="Proteomes" id="UP000011087"/>
    </source>
</evidence>
<sequence>MAGLGRSAAAAMAALALSMALLLTTIRGGDESTSSRSVLYIFGGDGMVKPSASAELESYANILTFPNSNSHADSSSSPAAKQDHSPEVSEQSKWAIRYLQTGKLFQGEKSGHPATGVDCYYKHPASYCARREQSLKGSGSASTAKPSVGGTYDADCFFYHSVDYCMRLKAEESKVQQQSLNHVNAQEKSLKKAAPPTPRPQTRTSHSVPALSHPPADVHVKVAKVKMEEEKAEEKVKQAKEELHKLAAAKRASHLNNLHKSERTTLKTWKRDAEASTDPVMSCLLSRHVVKWYLEHGIKPIDALRGSRASIMSLSLKPKQQEAQQPRSARNHLADFKVSKSDLKSSSQNELKKEQSIKMLENEARVDGLALIPIKLVKDEIHDIVHEGLKRDAKWESTEGLRPVSSAAPTSSHGAQRGDAPTKRALSSKEQESLEWEQKHGMKLSAPRLPPANKVLLSAKREDPKVVRAEDEAKGIGMKGIEALGFSSSSAFVKHLEREGI</sequence>
<dbReference type="RefSeq" id="XP_005832223.1">
    <property type="nucleotide sequence ID" value="XM_005832166.1"/>
</dbReference>
<keyword evidence="3" id="KW-0732">Signal</keyword>
<dbReference type="AlphaFoldDB" id="L1J9L0"/>
<evidence type="ECO:0000256" key="3">
    <source>
        <dbReference type="SAM" id="SignalP"/>
    </source>
</evidence>
<keyword evidence="1" id="KW-0175">Coiled coil</keyword>
<feature type="coiled-coil region" evidence="1">
    <location>
        <begin position="222"/>
        <end position="249"/>
    </location>
</feature>
<feature type="region of interest" description="Disordered" evidence="2">
    <location>
        <begin position="177"/>
        <end position="213"/>
    </location>
</feature>
<keyword evidence="6" id="KW-1185">Reference proteome</keyword>
<feature type="compositionally biased region" description="Polar residues" evidence="2">
    <location>
        <begin position="177"/>
        <end position="187"/>
    </location>
</feature>
<accession>L1J9L0</accession>
<gene>
    <name evidence="4" type="ORF">GUITHDRAFT_139159</name>
</gene>
<evidence type="ECO:0000313" key="4">
    <source>
        <dbReference type="EMBL" id="EKX45243.1"/>
    </source>
</evidence>
<proteinExistence type="predicted"/>
<dbReference type="HOGENOM" id="CLU_544523_0_0_1"/>
<reference evidence="4 6" key="1">
    <citation type="journal article" date="2012" name="Nature">
        <title>Algal genomes reveal evolutionary mosaicism and the fate of nucleomorphs.</title>
        <authorList>
            <consortium name="DOE Joint Genome Institute"/>
            <person name="Curtis B.A."/>
            <person name="Tanifuji G."/>
            <person name="Burki F."/>
            <person name="Gruber A."/>
            <person name="Irimia M."/>
            <person name="Maruyama S."/>
            <person name="Arias M.C."/>
            <person name="Ball S.G."/>
            <person name="Gile G.H."/>
            <person name="Hirakawa Y."/>
            <person name="Hopkins J.F."/>
            <person name="Kuo A."/>
            <person name="Rensing S.A."/>
            <person name="Schmutz J."/>
            <person name="Symeonidi A."/>
            <person name="Elias M."/>
            <person name="Eveleigh R.J."/>
            <person name="Herman E.K."/>
            <person name="Klute M.J."/>
            <person name="Nakayama T."/>
            <person name="Obornik M."/>
            <person name="Reyes-Prieto A."/>
            <person name="Armbrust E.V."/>
            <person name="Aves S.J."/>
            <person name="Beiko R.G."/>
            <person name="Coutinho P."/>
            <person name="Dacks J.B."/>
            <person name="Durnford D.G."/>
            <person name="Fast N.M."/>
            <person name="Green B.R."/>
            <person name="Grisdale C.J."/>
            <person name="Hempel F."/>
            <person name="Henrissat B."/>
            <person name="Hoppner M.P."/>
            <person name="Ishida K."/>
            <person name="Kim E."/>
            <person name="Koreny L."/>
            <person name="Kroth P.G."/>
            <person name="Liu Y."/>
            <person name="Malik S.B."/>
            <person name="Maier U.G."/>
            <person name="McRose D."/>
            <person name="Mock T."/>
            <person name="Neilson J.A."/>
            <person name="Onodera N.T."/>
            <person name="Poole A.M."/>
            <person name="Pritham E.J."/>
            <person name="Richards T.A."/>
            <person name="Rocap G."/>
            <person name="Roy S.W."/>
            <person name="Sarai C."/>
            <person name="Schaack S."/>
            <person name="Shirato S."/>
            <person name="Slamovits C.H."/>
            <person name="Spencer D.F."/>
            <person name="Suzuki S."/>
            <person name="Worden A.Z."/>
            <person name="Zauner S."/>
            <person name="Barry K."/>
            <person name="Bell C."/>
            <person name="Bharti A.K."/>
            <person name="Crow J.A."/>
            <person name="Grimwood J."/>
            <person name="Kramer R."/>
            <person name="Lindquist E."/>
            <person name="Lucas S."/>
            <person name="Salamov A."/>
            <person name="McFadden G.I."/>
            <person name="Lane C.E."/>
            <person name="Keeling P.J."/>
            <person name="Gray M.W."/>
            <person name="Grigoriev I.V."/>
            <person name="Archibald J.M."/>
        </authorList>
    </citation>
    <scope>NUCLEOTIDE SEQUENCE</scope>
    <source>
        <strain evidence="4 6">CCMP2712</strain>
    </source>
</reference>
<evidence type="ECO:0000256" key="1">
    <source>
        <dbReference type="SAM" id="Coils"/>
    </source>
</evidence>
<evidence type="ECO:0000313" key="5">
    <source>
        <dbReference type="EnsemblProtists" id="EKX45243"/>
    </source>
</evidence>
<dbReference type="EnsemblProtists" id="EKX45243">
    <property type="protein sequence ID" value="EKX45243"/>
    <property type="gene ID" value="GUITHDRAFT_139159"/>
</dbReference>
<dbReference type="EMBL" id="JH993000">
    <property type="protein sequence ID" value="EKX45243.1"/>
    <property type="molecule type" value="Genomic_DNA"/>
</dbReference>
<protein>
    <submittedName>
        <fullName evidence="4 5">Uncharacterized protein</fullName>
    </submittedName>
</protein>
<dbReference type="OrthoDB" id="10677079at2759"/>
<name>L1J9L0_GUITC</name>
<dbReference type="PaxDb" id="55529-EKX45243"/>
<dbReference type="Proteomes" id="UP000011087">
    <property type="component" value="Unassembled WGS sequence"/>
</dbReference>
<feature type="chain" id="PRO_5008771027" evidence="3">
    <location>
        <begin position="29"/>
        <end position="501"/>
    </location>
</feature>
<dbReference type="KEGG" id="gtt:GUITHDRAFT_139159"/>
<organism evidence="4">
    <name type="scientific">Guillardia theta (strain CCMP2712)</name>
    <name type="common">Cryptophyte</name>
    <dbReference type="NCBI Taxonomy" id="905079"/>
    <lineage>
        <taxon>Eukaryota</taxon>
        <taxon>Cryptophyceae</taxon>
        <taxon>Pyrenomonadales</taxon>
        <taxon>Geminigeraceae</taxon>
        <taxon>Guillardia</taxon>
    </lineage>
</organism>